<feature type="compositionally biased region" description="Low complexity" evidence="2">
    <location>
        <begin position="54"/>
        <end position="63"/>
    </location>
</feature>
<evidence type="ECO:0000259" key="3">
    <source>
        <dbReference type="Pfam" id="PF04504"/>
    </source>
</evidence>
<dbReference type="PANTHER" id="PTHR31662">
    <property type="entry name" value="BNAANNG10740D PROTEIN-RELATED"/>
    <property type="match status" value="1"/>
</dbReference>
<feature type="region of interest" description="Disordered" evidence="2">
    <location>
        <begin position="1"/>
        <end position="189"/>
    </location>
</feature>
<organism evidence="5">
    <name type="scientific">Brachypodium distachyon</name>
    <name type="common">Purple false brome</name>
    <name type="synonym">Trachynia distachya</name>
    <dbReference type="NCBI Taxonomy" id="15368"/>
    <lineage>
        <taxon>Eukaryota</taxon>
        <taxon>Viridiplantae</taxon>
        <taxon>Streptophyta</taxon>
        <taxon>Embryophyta</taxon>
        <taxon>Tracheophyta</taxon>
        <taxon>Spermatophyta</taxon>
        <taxon>Magnoliopsida</taxon>
        <taxon>Liliopsida</taxon>
        <taxon>Poales</taxon>
        <taxon>Poaceae</taxon>
        <taxon>BOP clade</taxon>
        <taxon>Pooideae</taxon>
        <taxon>Stipodae</taxon>
        <taxon>Brachypodieae</taxon>
        <taxon>Brachypodium</taxon>
    </lineage>
</organism>
<reference evidence="4" key="2">
    <citation type="submission" date="2017-06" db="EMBL/GenBank/DDBJ databases">
        <title>WGS assembly of Brachypodium distachyon.</title>
        <authorList>
            <consortium name="The International Brachypodium Initiative"/>
            <person name="Lucas S."/>
            <person name="Harmon-Smith M."/>
            <person name="Lail K."/>
            <person name="Tice H."/>
            <person name="Grimwood J."/>
            <person name="Bruce D."/>
            <person name="Barry K."/>
            <person name="Shu S."/>
            <person name="Lindquist E."/>
            <person name="Wang M."/>
            <person name="Pitluck S."/>
            <person name="Vogel J.P."/>
            <person name="Garvin D.F."/>
            <person name="Mockler T.C."/>
            <person name="Schmutz J."/>
            <person name="Rokhsar D."/>
            <person name="Bevan M.W."/>
        </authorList>
    </citation>
    <scope>NUCLEOTIDE SEQUENCE</scope>
    <source>
        <strain evidence="4">Bd21</strain>
    </source>
</reference>
<dbReference type="Proteomes" id="UP000008810">
    <property type="component" value="Chromosome 3"/>
</dbReference>
<dbReference type="OMA" id="KIAEVRM"/>
<feature type="compositionally biased region" description="Basic and acidic residues" evidence="2">
    <location>
        <begin position="109"/>
        <end position="119"/>
    </location>
</feature>
<dbReference type="STRING" id="15368.I1I2T6"/>
<dbReference type="KEGG" id="bdi:100828604"/>
<feature type="region of interest" description="Disordered" evidence="2">
    <location>
        <begin position="282"/>
        <end position="367"/>
    </location>
</feature>
<evidence type="ECO:0000313" key="6">
    <source>
        <dbReference type="Proteomes" id="UP000008810"/>
    </source>
</evidence>
<feature type="domain" description="Glabrous enhancer-binding protein-like DBD" evidence="3">
    <location>
        <begin position="191"/>
        <end position="276"/>
    </location>
</feature>
<dbReference type="OrthoDB" id="662253at2759"/>
<evidence type="ECO:0000256" key="2">
    <source>
        <dbReference type="SAM" id="MobiDB-lite"/>
    </source>
</evidence>
<protein>
    <recommendedName>
        <fullName evidence="3">Glabrous enhancer-binding protein-like DBD domain-containing protein</fullName>
    </recommendedName>
</protein>
<dbReference type="AlphaFoldDB" id="I1I2T6"/>
<dbReference type="Pfam" id="PF04504">
    <property type="entry name" value="GeBP-like_DBD"/>
    <property type="match status" value="1"/>
</dbReference>
<accession>I1I2T6</accession>
<name>I1I2T6_BRADI</name>
<dbReference type="EnsemblPlants" id="KQJ96045">
    <property type="protein sequence ID" value="KQJ96045"/>
    <property type="gene ID" value="BRADI_3g20610v3"/>
</dbReference>
<reference evidence="5" key="3">
    <citation type="submission" date="2018-08" db="UniProtKB">
        <authorList>
            <consortium name="EnsemblPlants"/>
        </authorList>
    </citation>
    <scope>IDENTIFICATION</scope>
    <source>
        <strain evidence="5">cv. Bd21</strain>
    </source>
</reference>
<dbReference type="PANTHER" id="PTHR31662:SF10">
    <property type="entry name" value="OS02G0288200 PROTEIN"/>
    <property type="match status" value="1"/>
</dbReference>
<sequence length="454" mass="49429">MARKRRAPSPPPPPPPPQEESSSEETSSGEEEEVEPTPTRATQKPHEIPKSPPTATAADATAEGSDDESSDSEIDAEAFQLRQVVTSPSKPPAAASKLESDADEEQGEPSDKPEPLGKKKEMKPKAPSARKRQATESTPSGKSKKAKAEVEKAVPEPAPPPKAKKAKAGAENTKKAVPDPSPSSKSEKLKRWTLADEIKILEAFIGYVKTNGTQPGALDLIAAVGDTLDRKNCSKVEMYEKVRNLRQRYEKAVSTGTLPVKDDDLRKFKLSEVAWGANAKEVASASISQNDGAKGKKTQTTKEKIEGDTKGRSSKSKKQGKHIEELEDNETTDPQIGGTLVRSKREKSDKKMGGDVDSLGPKEATEEMDTAANVKRIRKGFDELQNLYPNLSTYVESIKAQHPCGETLKRAFELIDDEKACTLESKIKKQRVAEVKTEIRRADTKKEVANMLLG</sequence>
<dbReference type="Gramene" id="KQJ96045">
    <property type="protein sequence ID" value="KQJ96045"/>
    <property type="gene ID" value="BRADI_3g20610v3"/>
</dbReference>
<feature type="compositionally biased region" description="Acidic residues" evidence="2">
    <location>
        <begin position="64"/>
        <end position="76"/>
    </location>
</feature>
<dbReference type="GeneID" id="100828604"/>
<dbReference type="InterPro" id="IPR053932">
    <property type="entry name" value="GeBP-like_DBD"/>
</dbReference>
<proteinExistence type="inferred from homology"/>
<gene>
    <name evidence="5" type="primary">LOC100828604</name>
    <name evidence="4" type="ORF">BRADI_3g20610v3</name>
</gene>
<comment type="similarity">
    <text evidence="1">Belongs to the GeBP family.</text>
</comment>
<feature type="compositionally biased region" description="Basic and acidic residues" evidence="2">
    <location>
        <begin position="300"/>
        <end position="311"/>
    </location>
</feature>
<feature type="compositionally biased region" description="Acidic residues" evidence="2">
    <location>
        <begin position="21"/>
        <end position="35"/>
    </location>
</feature>
<dbReference type="HOGENOM" id="CLU_039244_0_0_1"/>
<keyword evidence="6" id="KW-1185">Reference proteome</keyword>
<feature type="compositionally biased region" description="Pro residues" evidence="2">
    <location>
        <begin position="8"/>
        <end position="18"/>
    </location>
</feature>
<evidence type="ECO:0000313" key="4">
    <source>
        <dbReference type="EMBL" id="KQJ96045.1"/>
    </source>
</evidence>
<reference evidence="4 5" key="1">
    <citation type="journal article" date="2010" name="Nature">
        <title>Genome sequencing and analysis of the model grass Brachypodium distachyon.</title>
        <authorList>
            <consortium name="International Brachypodium Initiative"/>
        </authorList>
    </citation>
    <scope>NUCLEOTIDE SEQUENCE [LARGE SCALE GENOMIC DNA]</scope>
    <source>
        <strain evidence="4">Bd21</strain>
        <strain evidence="5">cv. Bd21</strain>
    </source>
</reference>
<dbReference type="eggNOG" id="ENOG502R6HP">
    <property type="taxonomic scope" value="Eukaryota"/>
</dbReference>
<evidence type="ECO:0000256" key="1">
    <source>
        <dbReference type="ARBA" id="ARBA00010820"/>
    </source>
</evidence>
<dbReference type="InterPro" id="IPR007592">
    <property type="entry name" value="GEBP"/>
</dbReference>
<dbReference type="GO" id="GO:0006355">
    <property type="term" value="P:regulation of DNA-templated transcription"/>
    <property type="evidence" value="ECO:0007669"/>
    <property type="project" value="InterPro"/>
</dbReference>
<dbReference type="EMBL" id="CM000882">
    <property type="protein sequence ID" value="KQJ96045.1"/>
    <property type="molecule type" value="Genomic_DNA"/>
</dbReference>
<dbReference type="GO" id="GO:0005634">
    <property type="term" value="C:nucleus"/>
    <property type="evidence" value="ECO:0000318"/>
    <property type="project" value="GO_Central"/>
</dbReference>
<dbReference type="RefSeq" id="XP_003571636.1">
    <property type="nucleotide sequence ID" value="XM_003571588.4"/>
</dbReference>
<evidence type="ECO:0000313" key="5">
    <source>
        <dbReference type="EnsemblPlants" id="KQJ96045"/>
    </source>
</evidence>